<keyword evidence="4" id="KW-0413">Isomerase</keyword>
<feature type="compositionally biased region" description="Polar residues" evidence="7">
    <location>
        <begin position="88"/>
        <end position="99"/>
    </location>
</feature>
<evidence type="ECO:0000313" key="10">
    <source>
        <dbReference type="Proteomes" id="UP001152797"/>
    </source>
</evidence>
<dbReference type="InterPro" id="IPR029033">
    <property type="entry name" value="His_PPase_superfam"/>
</dbReference>
<feature type="site" description="Transition state stabilizer" evidence="6">
    <location>
        <position position="154"/>
    </location>
</feature>
<accession>A0A9P1DJC0</accession>
<reference evidence="8" key="1">
    <citation type="submission" date="2022-10" db="EMBL/GenBank/DDBJ databases">
        <authorList>
            <person name="Chen Y."/>
            <person name="Dougan E. K."/>
            <person name="Chan C."/>
            <person name="Rhodes N."/>
            <person name="Thang M."/>
        </authorList>
    </citation>
    <scope>NUCLEOTIDE SEQUENCE</scope>
</reference>
<dbReference type="GO" id="GO:0004619">
    <property type="term" value="F:phosphoglycerate mutase activity"/>
    <property type="evidence" value="ECO:0007669"/>
    <property type="project" value="UniProtKB-EC"/>
</dbReference>
<dbReference type="Pfam" id="PF00300">
    <property type="entry name" value="His_Phos_1"/>
    <property type="match status" value="1"/>
</dbReference>
<keyword evidence="10" id="KW-1185">Reference proteome</keyword>
<sequence>MASKGLVGWQDVDLSPEGQAEAVACGKLLKEKGFAKFDVVFTSLLGRSVKSAWMALMELENFAMPVINSWRLNERHFGDLQGKEGVSAPTTAPTALSMTDSRHPANDTHYRNVHKSSLPGSESLANVVERMTPFWSDNIAPCVMSGKTVLVSGHASLRALVKLLEAILA</sequence>
<reference evidence="9 10" key="2">
    <citation type="submission" date="2024-05" db="EMBL/GenBank/DDBJ databases">
        <authorList>
            <person name="Chen Y."/>
            <person name="Shah S."/>
            <person name="Dougan E. K."/>
            <person name="Thang M."/>
            <person name="Chan C."/>
        </authorList>
    </citation>
    <scope>NUCLEOTIDE SEQUENCE [LARGE SCALE GENOMIC DNA]</scope>
</reference>
<dbReference type="SUPFAM" id="SSF53254">
    <property type="entry name" value="Phosphoglycerate mutase-like"/>
    <property type="match status" value="1"/>
</dbReference>
<evidence type="ECO:0000256" key="5">
    <source>
        <dbReference type="PIRSR" id="PIRSR613078-2"/>
    </source>
</evidence>
<dbReference type="GO" id="GO:0006096">
    <property type="term" value="P:glycolytic process"/>
    <property type="evidence" value="ECO:0007669"/>
    <property type="project" value="UniProtKB-KW"/>
</dbReference>
<dbReference type="Proteomes" id="UP001152797">
    <property type="component" value="Unassembled WGS sequence"/>
</dbReference>
<protein>
    <recommendedName>
        <fullName evidence="2">phosphoglycerate mutase (2,3-diphosphoglycerate-dependent)</fullName>
        <ecNumber evidence="2">5.4.2.11</ecNumber>
    </recommendedName>
</protein>
<dbReference type="EMBL" id="CAMXCT030004868">
    <property type="protein sequence ID" value="CAL4797933.1"/>
    <property type="molecule type" value="Genomic_DNA"/>
</dbReference>
<feature type="binding site" evidence="5">
    <location>
        <position position="47"/>
    </location>
    <ligand>
        <name>substrate</name>
    </ligand>
</feature>
<dbReference type="PANTHER" id="PTHR11931">
    <property type="entry name" value="PHOSPHOGLYCERATE MUTASE"/>
    <property type="match status" value="1"/>
</dbReference>
<evidence type="ECO:0000256" key="7">
    <source>
        <dbReference type="SAM" id="MobiDB-lite"/>
    </source>
</evidence>
<dbReference type="EC" id="5.4.2.11" evidence="2"/>
<feature type="compositionally biased region" description="Basic and acidic residues" evidence="7">
    <location>
        <begin position="100"/>
        <end position="110"/>
    </location>
</feature>
<proteinExistence type="inferred from homology"/>
<dbReference type="EMBL" id="CAMXCT020004868">
    <property type="protein sequence ID" value="CAL1163996.1"/>
    <property type="molecule type" value="Genomic_DNA"/>
</dbReference>
<dbReference type="InterPro" id="IPR005952">
    <property type="entry name" value="Phosphogly_mut1"/>
</dbReference>
<evidence type="ECO:0000256" key="1">
    <source>
        <dbReference type="ARBA" id="ARBA00006717"/>
    </source>
</evidence>
<organism evidence="8">
    <name type="scientific">Cladocopium goreaui</name>
    <dbReference type="NCBI Taxonomy" id="2562237"/>
    <lineage>
        <taxon>Eukaryota</taxon>
        <taxon>Sar</taxon>
        <taxon>Alveolata</taxon>
        <taxon>Dinophyceae</taxon>
        <taxon>Suessiales</taxon>
        <taxon>Symbiodiniaceae</taxon>
        <taxon>Cladocopium</taxon>
    </lineage>
</organism>
<evidence type="ECO:0000313" key="8">
    <source>
        <dbReference type="EMBL" id="CAI4010621.1"/>
    </source>
</evidence>
<evidence type="ECO:0000256" key="3">
    <source>
        <dbReference type="ARBA" id="ARBA00023152"/>
    </source>
</evidence>
<dbReference type="AlphaFoldDB" id="A0A9P1DJC0"/>
<evidence type="ECO:0000256" key="4">
    <source>
        <dbReference type="ARBA" id="ARBA00023235"/>
    </source>
</evidence>
<keyword evidence="3" id="KW-0324">Glycolysis</keyword>
<comment type="caution">
    <text evidence="8">The sequence shown here is derived from an EMBL/GenBank/DDBJ whole genome shotgun (WGS) entry which is preliminary data.</text>
</comment>
<evidence type="ECO:0000313" key="9">
    <source>
        <dbReference type="EMBL" id="CAL4797933.1"/>
    </source>
</evidence>
<gene>
    <name evidence="8" type="ORF">C1SCF055_LOCUS35873</name>
</gene>
<dbReference type="NCBIfam" id="TIGR01258">
    <property type="entry name" value="pgm_1"/>
    <property type="match status" value="1"/>
</dbReference>
<dbReference type="OrthoDB" id="354304at2759"/>
<evidence type="ECO:0000256" key="2">
    <source>
        <dbReference type="ARBA" id="ARBA00012028"/>
    </source>
</evidence>
<name>A0A9P1DJC0_9DINO</name>
<dbReference type="InterPro" id="IPR013078">
    <property type="entry name" value="His_Pase_superF_clade-1"/>
</dbReference>
<feature type="region of interest" description="Disordered" evidence="7">
    <location>
        <begin position="81"/>
        <end position="114"/>
    </location>
</feature>
<dbReference type="Gene3D" id="3.40.50.1240">
    <property type="entry name" value="Phosphoglycerate mutase-like"/>
    <property type="match status" value="1"/>
</dbReference>
<evidence type="ECO:0000256" key="6">
    <source>
        <dbReference type="PIRSR" id="PIRSR613078-3"/>
    </source>
</evidence>
<dbReference type="EMBL" id="CAMXCT010004868">
    <property type="protein sequence ID" value="CAI4010621.1"/>
    <property type="molecule type" value="Genomic_DNA"/>
</dbReference>
<comment type="similarity">
    <text evidence="1">Belongs to the phosphoglycerate mutase family. BPG-dependent PGAM subfamily.</text>
</comment>